<reference evidence="10" key="1">
    <citation type="submission" date="2016-10" db="EMBL/GenBank/DDBJ databases">
        <authorList>
            <person name="Varghese N."/>
            <person name="Submissions S."/>
        </authorList>
    </citation>
    <scope>NUCLEOTIDE SEQUENCE [LARGE SCALE GENOMIC DNA]</scope>
    <source>
        <strain evidence="10">DSM 15310</strain>
    </source>
</reference>
<evidence type="ECO:0000256" key="6">
    <source>
        <dbReference type="ARBA" id="ARBA00023033"/>
    </source>
</evidence>
<dbReference type="InterPro" id="IPR036329">
    <property type="entry name" value="Aro-AA_hydroxylase_C_sf"/>
</dbReference>
<dbReference type="Gene3D" id="1.10.800.10">
    <property type="entry name" value="Aromatic amino acid hydroxylase"/>
    <property type="match status" value="1"/>
</dbReference>
<dbReference type="PANTHER" id="PTHR11473:SF24">
    <property type="entry name" value="PHENYLALANINE-4-HYDROXYLASE"/>
    <property type="match status" value="1"/>
</dbReference>
<evidence type="ECO:0000313" key="10">
    <source>
        <dbReference type="Proteomes" id="UP000198697"/>
    </source>
</evidence>
<keyword evidence="6" id="KW-0503">Monooxygenase</keyword>
<dbReference type="PANTHER" id="PTHR11473">
    <property type="entry name" value="AROMATIC AMINO ACID HYDROXYLASE"/>
    <property type="match status" value="1"/>
</dbReference>
<keyword evidence="10" id="KW-1185">Reference proteome</keyword>
<keyword evidence="3 7" id="KW-0479">Metal-binding</keyword>
<evidence type="ECO:0000256" key="2">
    <source>
        <dbReference type="ARBA" id="ARBA00009712"/>
    </source>
</evidence>
<dbReference type="InterPro" id="IPR019774">
    <property type="entry name" value="Aromatic-AA_hydroxylase_C"/>
</dbReference>
<name>A0A1I0C134_9BACT</name>
<dbReference type="EMBL" id="FOHS01000001">
    <property type="protein sequence ID" value="SET12987.1"/>
    <property type="molecule type" value="Genomic_DNA"/>
</dbReference>
<feature type="domain" description="Biopterin-dependent aromatic amino acid hydroxylase family profile" evidence="8">
    <location>
        <begin position="1"/>
        <end position="284"/>
    </location>
</feature>
<dbReference type="AlphaFoldDB" id="A0A1I0C134"/>
<dbReference type="Proteomes" id="UP000198697">
    <property type="component" value="Unassembled WGS sequence"/>
</dbReference>
<evidence type="ECO:0000256" key="3">
    <source>
        <dbReference type="ARBA" id="ARBA00022723"/>
    </source>
</evidence>
<feature type="binding site" evidence="7">
    <location>
        <position position="150"/>
    </location>
    <ligand>
        <name>Fe cation</name>
        <dbReference type="ChEBI" id="CHEBI:24875"/>
    </ligand>
</feature>
<dbReference type="Pfam" id="PF00351">
    <property type="entry name" value="Biopterin_H"/>
    <property type="match status" value="1"/>
</dbReference>
<dbReference type="NCBIfam" id="NF008877">
    <property type="entry name" value="PRK11913.1-2"/>
    <property type="match status" value="1"/>
</dbReference>
<dbReference type="SUPFAM" id="SSF56534">
    <property type="entry name" value="Aromatic aminoacid monoxygenases, catalytic and oligomerization domains"/>
    <property type="match status" value="1"/>
</dbReference>
<keyword evidence="4" id="KW-0560">Oxidoreductase</keyword>
<evidence type="ECO:0000256" key="5">
    <source>
        <dbReference type="ARBA" id="ARBA00023004"/>
    </source>
</evidence>
<accession>A0A1I0C134</accession>
<dbReference type="PROSITE" id="PS51410">
    <property type="entry name" value="BH4_AAA_HYDROXYL_2"/>
    <property type="match status" value="1"/>
</dbReference>
<comment type="cofactor">
    <cofactor evidence="1 7">
        <name>Fe(2+)</name>
        <dbReference type="ChEBI" id="CHEBI:29033"/>
    </cofactor>
</comment>
<evidence type="ECO:0000256" key="4">
    <source>
        <dbReference type="ARBA" id="ARBA00023002"/>
    </source>
</evidence>
<evidence type="ECO:0000256" key="1">
    <source>
        <dbReference type="ARBA" id="ARBA00001954"/>
    </source>
</evidence>
<dbReference type="GO" id="GO:0016714">
    <property type="term" value="F:oxidoreductase activity, acting on paired donors, with incorporation or reduction of molecular oxygen, reduced pteridine as one donor, and incorporation of one atom of oxygen"/>
    <property type="evidence" value="ECO:0007669"/>
    <property type="project" value="InterPro"/>
</dbReference>
<dbReference type="STRING" id="82805.SAMN04487998_1267"/>
<evidence type="ECO:0000259" key="8">
    <source>
        <dbReference type="PROSITE" id="PS51410"/>
    </source>
</evidence>
<comment type="similarity">
    <text evidence="2">Belongs to the biopterin-dependent aromatic amino acid hydroxylase family.</text>
</comment>
<proteinExistence type="inferred from homology"/>
<protein>
    <submittedName>
        <fullName evidence="9">Phenylalanine 4-hydroxylase</fullName>
    </submittedName>
</protein>
<dbReference type="GO" id="GO:0009072">
    <property type="term" value="P:aromatic amino acid metabolic process"/>
    <property type="evidence" value="ECO:0007669"/>
    <property type="project" value="InterPro"/>
</dbReference>
<organism evidence="9 10">
    <name type="scientific">Hymenobacter actinosclerus</name>
    <dbReference type="NCBI Taxonomy" id="82805"/>
    <lineage>
        <taxon>Bacteria</taxon>
        <taxon>Pseudomonadati</taxon>
        <taxon>Bacteroidota</taxon>
        <taxon>Cytophagia</taxon>
        <taxon>Cytophagales</taxon>
        <taxon>Hymenobacteraceae</taxon>
        <taxon>Hymenobacter</taxon>
    </lineage>
</organism>
<dbReference type="InterPro" id="IPR001273">
    <property type="entry name" value="ArAA_hydroxylase"/>
</dbReference>
<dbReference type="InterPro" id="IPR036951">
    <property type="entry name" value="ArAA_hydroxylase_sf"/>
</dbReference>
<keyword evidence="5 7" id="KW-0408">Iron</keyword>
<gene>
    <name evidence="9" type="ORF">SAMN04487998_1267</name>
</gene>
<feature type="binding site" evidence="7">
    <location>
        <position position="155"/>
    </location>
    <ligand>
        <name>Fe cation</name>
        <dbReference type="ChEBI" id="CHEBI:24875"/>
    </ligand>
</feature>
<dbReference type="GO" id="GO:0005506">
    <property type="term" value="F:iron ion binding"/>
    <property type="evidence" value="ECO:0007669"/>
    <property type="project" value="InterPro"/>
</dbReference>
<evidence type="ECO:0000256" key="7">
    <source>
        <dbReference type="PIRSR" id="PIRSR601273-2"/>
    </source>
</evidence>
<evidence type="ECO:0000313" key="9">
    <source>
        <dbReference type="EMBL" id="SET12987.1"/>
    </source>
</evidence>
<sequence>MVVGGVAGAIGRETEHPPPLNLSKARFRQETGLFFMPFAMLQQHYDQYSAQDHLVWKVLFDRQTALLHKRACGAFWQGLRASGLHRHALPDFNEVSQRLQQATGWQLEPVAGALNDADFYGLLARRRFPATVWIRSMAQFDFIEEPDLFHGVFGHVPLLMDSAFADFLQFLGHVATRHLHDAAALQRLERLYGFAVQFGLVHEEGKTCLFGAGLLSSSGEIHHYLSEVAPRQPFELAAVLDTPYSEAHLQDCYFELSSWEQLTESVADLAAVLAATPRPVLVAD</sequence>
<dbReference type="PRINTS" id="PR00372">
    <property type="entry name" value="FYWHYDRXLASE"/>
</dbReference>